<feature type="domain" description="DUF8054" evidence="4">
    <location>
        <begin position="109"/>
        <end position="229"/>
    </location>
</feature>
<protein>
    <submittedName>
        <fullName evidence="5">Uncharacterized protein</fullName>
    </submittedName>
</protein>
<feature type="domain" description="DUF8054" evidence="3">
    <location>
        <begin position="232"/>
        <end position="272"/>
    </location>
</feature>
<evidence type="ECO:0000259" key="2">
    <source>
        <dbReference type="Pfam" id="PF26236"/>
    </source>
</evidence>
<keyword evidence="1" id="KW-1133">Transmembrane helix</keyword>
<sequence>MYVVTQLHAALEAMKHPSYTGENRCRPCTILNLVIAAVLAIAVASAVAEIDGALAVGAGVATFAGAVTIVYFRGYLIPGTPTITKRYVPDRFLALFDETPTRIDRERRDPAESLLEVGVVVDDPDADDLVLDRAFAGTWERSIEAHWTDETEIRESLGQFAKVDSTRLELDERPQAVVAWADDAQLANWPSRAACVADAAAAAELPAWDPNWEHYPLALRWELLGMLRLFIEHCPACGGTVALSQDVVESCCRRRDVVAATCVECDARLFEMDVDPTELEDE</sequence>
<dbReference type="RefSeq" id="WP_246972525.1">
    <property type="nucleotide sequence ID" value="NZ_CP095397.1"/>
</dbReference>
<comment type="caution">
    <text evidence="5">The sequence shown here is derived from an EMBL/GenBank/DDBJ whole genome shotgun (WGS) entry which is preliminary data.</text>
</comment>
<dbReference type="AlphaFoldDB" id="A0ABD5P5E5"/>
<evidence type="ECO:0000313" key="5">
    <source>
        <dbReference type="EMBL" id="MFC4249264.1"/>
    </source>
</evidence>
<accession>A0ABD5P5E5</accession>
<feature type="transmembrane region" description="Helical" evidence="1">
    <location>
        <begin position="30"/>
        <end position="48"/>
    </location>
</feature>
<dbReference type="InterPro" id="IPR058675">
    <property type="entry name" value="DUF8054_C"/>
</dbReference>
<dbReference type="Proteomes" id="UP001595821">
    <property type="component" value="Unassembled WGS sequence"/>
</dbReference>
<dbReference type="EMBL" id="JBHSDJ010000131">
    <property type="protein sequence ID" value="MFC4249264.1"/>
    <property type="molecule type" value="Genomic_DNA"/>
</dbReference>
<organism evidence="5 6">
    <name type="scientific">Natribaculum luteum</name>
    <dbReference type="NCBI Taxonomy" id="1586232"/>
    <lineage>
        <taxon>Archaea</taxon>
        <taxon>Methanobacteriati</taxon>
        <taxon>Methanobacteriota</taxon>
        <taxon>Stenosarchaea group</taxon>
        <taxon>Halobacteria</taxon>
        <taxon>Halobacteriales</taxon>
        <taxon>Natrialbaceae</taxon>
        <taxon>Natribaculum</taxon>
    </lineage>
</organism>
<keyword evidence="1" id="KW-0812">Transmembrane</keyword>
<dbReference type="Pfam" id="PF26236">
    <property type="entry name" value="DUF8054_N"/>
    <property type="match status" value="1"/>
</dbReference>
<feature type="transmembrane region" description="Helical" evidence="1">
    <location>
        <begin position="54"/>
        <end position="76"/>
    </location>
</feature>
<proteinExistence type="predicted"/>
<dbReference type="GeneID" id="71853052"/>
<keyword evidence="1" id="KW-0472">Membrane</keyword>
<dbReference type="InterPro" id="IPR058775">
    <property type="entry name" value="DUF8054_M"/>
</dbReference>
<dbReference type="Pfam" id="PF26238">
    <property type="entry name" value="DUF8054_M"/>
    <property type="match status" value="1"/>
</dbReference>
<reference evidence="5 6" key="1">
    <citation type="journal article" date="2014" name="Int. J. Syst. Evol. Microbiol.">
        <title>Complete genome sequence of Corynebacterium casei LMG S-19264T (=DSM 44701T), isolated from a smear-ripened cheese.</title>
        <authorList>
            <consortium name="US DOE Joint Genome Institute (JGI-PGF)"/>
            <person name="Walter F."/>
            <person name="Albersmeier A."/>
            <person name="Kalinowski J."/>
            <person name="Ruckert C."/>
        </authorList>
    </citation>
    <scope>NUCLEOTIDE SEQUENCE [LARGE SCALE GENOMIC DNA]</scope>
    <source>
        <strain evidence="5 6">IBRC-M 10912</strain>
    </source>
</reference>
<evidence type="ECO:0000259" key="3">
    <source>
        <dbReference type="Pfam" id="PF26237"/>
    </source>
</evidence>
<evidence type="ECO:0000259" key="4">
    <source>
        <dbReference type="Pfam" id="PF26238"/>
    </source>
</evidence>
<dbReference type="Pfam" id="PF26237">
    <property type="entry name" value="DUF8054_C"/>
    <property type="match status" value="1"/>
</dbReference>
<evidence type="ECO:0000256" key="1">
    <source>
        <dbReference type="SAM" id="Phobius"/>
    </source>
</evidence>
<name>A0ABD5P5E5_9EURY</name>
<dbReference type="InterPro" id="IPR058674">
    <property type="entry name" value="DUF8054_N"/>
</dbReference>
<feature type="domain" description="DUF8054" evidence="2">
    <location>
        <begin position="12"/>
        <end position="98"/>
    </location>
</feature>
<evidence type="ECO:0000313" key="6">
    <source>
        <dbReference type="Proteomes" id="UP001595821"/>
    </source>
</evidence>
<gene>
    <name evidence="5" type="ORF">ACFOZ7_20420</name>
</gene>